<proteinExistence type="predicted"/>
<gene>
    <name evidence="2" type="ORF">HMPREF0762_00642</name>
</gene>
<keyword evidence="3" id="KW-1185">Reference proteome</keyword>
<accession>D0WFP3</accession>
<evidence type="ECO:0000313" key="2">
    <source>
        <dbReference type="EMBL" id="EEZ61306.1"/>
    </source>
</evidence>
<dbReference type="STRING" id="649764.HMPREF0762_00642"/>
<protein>
    <submittedName>
        <fullName evidence="2">Uncharacterized protein</fullName>
    </submittedName>
</protein>
<dbReference type="AlphaFoldDB" id="D0WFP3"/>
<feature type="region of interest" description="Disordered" evidence="1">
    <location>
        <begin position="1"/>
        <end position="28"/>
    </location>
</feature>
<reference evidence="2" key="1">
    <citation type="submission" date="2009-10" db="EMBL/GenBank/DDBJ databases">
        <authorList>
            <person name="Weinstock G."/>
            <person name="Sodergren E."/>
            <person name="Clifton S."/>
            <person name="Fulton L."/>
            <person name="Fulton B."/>
            <person name="Courtney L."/>
            <person name="Fronick C."/>
            <person name="Harrison M."/>
            <person name="Strong C."/>
            <person name="Farmer C."/>
            <person name="Delahaunty K."/>
            <person name="Markovic C."/>
            <person name="Hall O."/>
            <person name="Minx P."/>
            <person name="Tomlinson C."/>
            <person name="Mitreva M."/>
            <person name="Nelson J."/>
            <person name="Hou S."/>
            <person name="Wollam A."/>
            <person name="Pepin K.H."/>
            <person name="Johnson M."/>
            <person name="Bhonagiri V."/>
            <person name="Nash W.E."/>
            <person name="Warren W."/>
            <person name="Chinwalla A."/>
            <person name="Mardis E.R."/>
            <person name="Wilson R.K."/>
        </authorList>
    </citation>
    <scope>NUCLEOTIDE SEQUENCE [LARGE SCALE GENOMIC DNA]</scope>
    <source>
        <strain evidence="2">ATCC 700122</strain>
    </source>
</reference>
<dbReference type="Proteomes" id="UP000006001">
    <property type="component" value="Unassembled WGS sequence"/>
</dbReference>
<name>D0WFP3_SLAES</name>
<comment type="caution">
    <text evidence="2">The sequence shown here is derived from an EMBL/GenBank/DDBJ whole genome shotgun (WGS) entry which is preliminary data.</text>
</comment>
<dbReference type="EMBL" id="ACUX02000006">
    <property type="protein sequence ID" value="EEZ61306.1"/>
    <property type="molecule type" value="Genomic_DNA"/>
</dbReference>
<evidence type="ECO:0000256" key="1">
    <source>
        <dbReference type="SAM" id="MobiDB-lite"/>
    </source>
</evidence>
<evidence type="ECO:0000313" key="3">
    <source>
        <dbReference type="Proteomes" id="UP000006001"/>
    </source>
</evidence>
<dbReference type="HOGENOM" id="CLU_2920323_0_0_11"/>
<sequence>MHHLPSGRIGGTALSPHGSTSFRRARDLRSGRAVARACDAGAHAGRTRVRHEEETWLFPAW</sequence>
<organism evidence="2 3">
    <name type="scientific">Slackia exigua (strain ATCC 700122 / DSM 15923 / CIP 105133 / JCM 11022 / KCTC 5966 / S-7)</name>
    <dbReference type="NCBI Taxonomy" id="649764"/>
    <lineage>
        <taxon>Bacteria</taxon>
        <taxon>Bacillati</taxon>
        <taxon>Actinomycetota</taxon>
        <taxon>Coriobacteriia</taxon>
        <taxon>Eggerthellales</taxon>
        <taxon>Eggerthellaceae</taxon>
        <taxon>Slackia</taxon>
    </lineage>
</organism>